<gene>
    <name evidence="1" type="ORF">K3G42_004615</name>
</gene>
<organism evidence="1 2">
    <name type="scientific">Sphaerodactylus townsendi</name>
    <dbReference type="NCBI Taxonomy" id="933632"/>
    <lineage>
        <taxon>Eukaryota</taxon>
        <taxon>Metazoa</taxon>
        <taxon>Chordata</taxon>
        <taxon>Craniata</taxon>
        <taxon>Vertebrata</taxon>
        <taxon>Euteleostomi</taxon>
        <taxon>Lepidosauria</taxon>
        <taxon>Squamata</taxon>
        <taxon>Bifurcata</taxon>
        <taxon>Gekkota</taxon>
        <taxon>Sphaerodactylidae</taxon>
        <taxon>Sphaerodactylus</taxon>
    </lineage>
</organism>
<sequence>MLLTIDDNFCGLDMNAPLGVSEMVRGLPIFTEDRDRMTSVIAYVYKNHSLAFVGTKSGKLKKDRALAKSLSHGGWAIRGPDGCTGHPLALGNRLRGVPKLCAVTCSCGVILWNVGA</sequence>
<dbReference type="Proteomes" id="UP000827872">
    <property type="component" value="Linkage Group LG06"/>
</dbReference>
<name>A0ACB8FM96_9SAUR</name>
<protein>
    <submittedName>
        <fullName evidence="1">Uncharacterized protein</fullName>
    </submittedName>
</protein>
<comment type="caution">
    <text evidence="1">The sequence shown here is derived from an EMBL/GenBank/DDBJ whole genome shotgun (WGS) entry which is preliminary data.</text>
</comment>
<accession>A0ACB8FM96</accession>
<dbReference type="EMBL" id="CM037619">
    <property type="protein sequence ID" value="KAH8006439.1"/>
    <property type="molecule type" value="Genomic_DNA"/>
</dbReference>
<evidence type="ECO:0000313" key="1">
    <source>
        <dbReference type="EMBL" id="KAH8006439.1"/>
    </source>
</evidence>
<keyword evidence="2" id="KW-1185">Reference proteome</keyword>
<proteinExistence type="predicted"/>
<evidence type="ECO:0000313" key="2">
    <source>
        <dbReference type="Proteomes" id="UP000827872"/>
    </source>
</evidence>
<reference evidence="1" key="1">
    <citation type="submission" date="2021-08" db="EMBL/GenBank/DDBJ databases">
        <title>The first chromosome-level gecko genome reveals the dynamic sex chromosomes of Neotropical dwarf geckos (Sphaerodactylidae: Sphaerodactylus).</title>
        <authorList>
            <person name="Pinto B.J."/>
            <person name="Keating S.E."/>
            <person name="Gamble T."/>
        </authorList>
    </citation>
    <scope>NUCLEOTIDE SEQUENCE</scope>
    <source>
        <tissue evidence="1">Blood</tissue>
    </source>
</reference>